<proteinExistence type="predicted"/>
<reference evidence="1" key="1">
    <citation type="submission" date="2014-11" db="EMBL/GenBank/DDBJ databases">
        <authorList>
            <person name="Amaro Gonzalez C."/>
        </authorList>
    </citation>
    <scope>NUCLEOTIDE SEQUENCE</scope>
</reference>
<dbReference type="EMBL" id="GBXM01019503">
    <property type="protein sequence ID" value="JAH89074.1"/>
    <property type="molecule type" value="Transcribed_RNA"/>
</dbReference>
<evidence type="ECO:0000313" key="1">
    <source>
        <dbReference type="EMBL" id="JAH89074.1"/>
    </source>
</evidence>
<dbReference type="AlphaFoldDB" id="A0A0E9WFA2"/>
<organism evidence="1">
    <name type="scientific">Anguilla anguilla</name>
    <name type="common">European freshwater eel</name>
    <name type="synonym">Muraena anguilla</name>
    <dbReference type="NCBI Taxonomy" id="7936"/>
    <lineage>
        <taxon>Eukaryota</taxon>
        <taxon>Metazoa</taxon>
        <taxon>Chordata</taxon>
        <taxon>Craniata</taxon>
        <taxon>Vertebrata</taxon>
        <taxon>Euteleostomi</taxon>
        <taxon>Actinopterygii</taxon>
        <taxon>Neopterygii</taxon>
        <taxon>Teleostei</taxon>
        <taxon>Anguilliformes</taxon>
        <taxon>Anguillidae</taxon>
        <taxon>Anguilla</taxon>
    </lineage>
</organism>
<accession>A0A0E9WFA2</accession>
<sequence length="76" mass="8322">MSSNAYVGQIVDLRPMSEEFNPGSPSIPIFSQLWPGGPLVLVTANILDQLRLLKKCLSSYIIAYFHLCQHSSGSAI</sequence>
<reference evidence="1" key="2">
    <citation type="journal article" date="2015" name="Fish Shellfish Immunol.">
        <title>Early steps in the European eel (Anguilla anguilla)-Vibrio vulnificus interaction in the gills: Role of the RtxA13 toxin.</title>
        <authorList>
            <person name="Callol A."/>
            <person name="Pajuelo D."/>
            <person name="Ebbesson L."/>
            <person name="Teles M."/>
            <person name="MacKenzie S."/>
            <person name="Amaro C."/>
        </authorList>
    </citation>
    <scope>NUCLEOTIDE SEQUENCE</scope>
</reference>
<protein>
    <submittedName>
        <fullName evidence="1">Uncharacterized protein</fullName>
    </submittedName>
</protein>
<name>A0A0E9WFA2_ANGAN</name>